<dbReference type="Proteomes" id="UP000318336">
    <property type="component" value="Unassembled WGS sequence"/>
</dbReference>
<dbReference type="RefSeq" id="WP_142005584.1">
    <property type="nucleotide sequence ID" value="NZ_CAJTBP010000001.1"/>
</dbReference>
<sequence>MEIDEETVAAQGDVASRAQLRGWGVTRWQLRNQVGARRWRLHGLHTVALHTGELSATARWWRACWESGSRAALDGVSALLCAGLTGFCAPAVTVSLPSGRSRPAVPGVRVHYVERRIPGELITAGAPRTRPEVAALRAACWADSDRQAALLLVMPAQQRLVSPARLAEACDQVALHWRPRLVRAVVADVASGAQALGELDFGLLCQRYGLPRPDRQVVRQGPNGRLYLDAGWEALRLFVEVDGIHHHLGLGPVDDALRQNELHLGGDTVLRIPLLGLRTHEAELMGQVVRAYRLRVAAA</sequence>
<protein>
    <recommendedName>
        <fullName evidence="3">DUF559 domain-containing protein</fullName>
    </recommendedName>
</protein>
<dbReference type="OrthoDB" id="3209715at2"/>
<reference evidence="1 2" key="1">
    <citation type="submission" date="2019-06" db="EMBL/GenBank/DDBJ databases">
        <title>Sequencing the genomes of 1000 actinobacteria strains.</title>
        <authorList>
            <person name="Klenk H.-P."/>
        </authorList>
    </citation>
    <scope>NUCLEOTIDE SEQUENCE [LARGE SCALE GENOMIC DNA]</scope>
    <source>
        <strain evidence="1 2">DSM 24617</strain>
    </source>
</reference>
<accession>A0A542XCP3</accession>
<organism evidence="1 2">
    <name type="scientific">Barrientosiimonas humi</name>
    <dbReference type="NCBI Taxonomy" id="999931"/>
    <lineage>
        <taxon>Bacteria</taxon>
        <taxon>Bacillati</taxon>
        <taxon>Actinomycetota</taxon>
        <taxon>Actinomycetes</taxon>
        <taxon>Micrococcales</taxon>
        <taxon>Dermacoccaceae</taxon>
        <taxon>Barrientosiimonas</taxon>
    </lineage>
</organism>
<proteinExistence type="predicted"/>
<gene>
    <name evidence="1" type="ORF">FB554_1738</name>
</gene>
<evidence type="ECO:0000313" key="1">
    <source>
        <dbReference type="EMBL" id="TQL33588.1"/>
    </source>
</evidence>
<dbReference type="EMBL" id="VFOK01000001">
    <property type="protein sequence ID" value="TQL33588.1"/>
    <property type="molecule type" value="Genomic_DNA"/>
</dbReference>
<comment type="caution">
    <text evidence="1">The sequence shown here is derived from an EMBL/GenBank/DDBJ whole genome shotgun (WGS) entry which is preliminary data.</text>
</comment>
<dbReference type="AlphaFoldDB" id="A0A542XCP3"/>
<keyword evidence="2" id="KW-1185">Reference proteome</keyword>
<evidence type="ECO:0000313" key="2">
    <source>
        <dbReference type="Proteomes" id="UP000318336"/>
    </source>
</evidence>
<name>A0A542XCP3_9MICO</name>
<evidence type="ECO:0008006" key="3">
    <source>
        <dbReference type="Google" id="ProtNLM"/>
    </source>
</evidence>